<dbReference type="EMBL" id="MPUH01000124">
    <property type="protein sequence ID" value="OMJ89502.1"/>
    <property type="molecule type" value="Genomic_DNA"/>
</dbReference>
<proteinExistence type="predicted"/>
<evidence type="ECO:0000313" key="2">
    <source>
        <dbReference type="EMBL" id="OMJ89502.1"/>
    </source>
</evidence>
<dbReference type="OrthoDB" id="325190at2759"/>
<feature type="compositionally biased region" description="Polar residues" evidence="1">
    <location>
        <begin position="319"/>
        <end position="329"/>
    </location>
</feature>
<dbReference type="AlphaFoldDB" id="A0A1R2CKF9"/>
<feature type="region of interest" description="Disordered" evidence="1">
    <location>
        <begin position="279"/>
        <end position="329"/>
    </location>
</feature>
<reference evidence="2 3" key="1">
    <citation type="submission" date="2016-11" db="EMBL/GenBank/DDBJ databases">
        <title>The macronuclear genome of Stentor coeruleus: a giant cell with tiny introns.</title>
        <authorList>
            <person name="Slabodnick M."/>
            <person name="Ruby J.G."/>
            <person name="Reiff S.B."/>
            <person name="Swart E.C."/>
            <person name="Gosai S."/>
            <person name="Prabakaran S."/>
            <person name="Witkowska E."/>
            <person name="Larue G.E."/>
            <person name="Fisher S."/>
            <person name="Freeman R.M."/>
            <person name="Gunawardena J."/>
            <person name="Chu W."/>
            <person name="Stover N.A."/>
            <person name="Gregory B.D."/>
            <person name="Nowacki M."/>
            <person name="Derisi J."/>
            <person name="Roy S.W."/>
            <person name="Marshall W.F."/>
            <person name="Sood P."/>
        </authorList>
    </citation>
    <scope>NUCLEOTIDE SEQUENCE [LARGE SCALE GENOMIC DNA]</scope>
    <source>
        <strain evidence="2">WM001</strain>
    </source>
</reference>
<feature type="compositionally biased region" description="Polar residues" evidence="1">
    <location>
        <begin position="374"/>
        <end position="385"/>
    </location>
</feature>
<feature type="compositionally biased region" description="Basic and acidic residues" evidence="1">
    <location>
        <begin position="282"/>
        <end position="296"/>
    </location>
</feature>
<evidence type="ECO:0000256" key="1">
    <source>
        <dbReference type="SAM" id="MobiDB-lite"/>
    </source>
</evidence>
<evidence type="ECO:0000313" key="3">
    <source>
        <dbReference type="Proteomes" id="UP000187209"/>
    </source>
</evidence>
<gene>
    <name evidence="2" type="ORF">SteCoe_8298</name>
</gene>
<dbReference type="Proteomes" id="UP000187209">
    <property type="component" value="Unassembled WGS sequence"/>
</dbReference>
<sequence>MEKNRDVSQDDVRESTIFQTCFPSKDETDLIYQDIEEYPNGDHHKIPFKRISDPKFQILCPNPLPEPSDNLKSTHILSILCPELTIKSQTSPKQSYYSPTNSHCSNKDNHFPISKPLYSSRSSRQINVFPEQKPLFKEPRQPTFTYLPGSSKSQMKIPSSKLGIKDTISPKIIENKYRASIGLNKYSSSSPPKEHLYTSPIFPITELKDENSDLTYTKGPDKGLENHEELKETIEIQEEISFKSTLKNQEEQESLYKSDKKIRTLGDILHIPRNRILKSLRPKTEHSPLDEKKSLDRPNSFSRRSPYNEFPSEPYRVSESISPSPRKSEVRNSLSSISKDWSPSFLHARNAIDQIKVTNSLRNSRSNSSDHLIRSSTPISLSPSVPSLKPEKLIKQFEAKVRGSQEISLINKKNHQRSKYLSVDYQHNSIDESPELKPNQKDSPKHRKCLSLYLQNSPELNLIPKLSNEIINQVDILCVNCYECIRSNDVDKHSKKCFKPIIGLPERFCVDERIKKLIKSISFHKNASSEINLKAYCKLEEYSEAIISQSMSSHMISEKIDEIYNESLTLVDGLPVGIMAKRLTNLLELKGQFTTQGQSDDLLKIYQEEAEKQKKELEKWKLRSELLLQLAANSSNQLHHIDSDIGSDTASVVSFSTGHSELVRNSEINFDIEQVLKAISAEELEKHFYNLYLKTKMSLPKSNSQQNTAISDLYKHVQQNNIPVSQWKEFISSSFNIH</sequence>
<comment type="caution">
    <text evidence="2">The sequence shown here is derived from an EMBL/GenBank/DDBJ whole genome shotgun (WGS) entry which is preliminary data.</text>
</comment>
<feature type="region of interest" description="Disordered" evidence="1">
    <location>
        <begin position="139"/>
        <end position="158"/>
    </location>
</feature>
<name>A0A1R2CKF9_9CILI</name>
<feature type="compositionally biased region" description="Polar residues" evidence="1">
    <location>
        <begin position="142"/>
        <end position="157"/>
    </location>
</feature>
<organism evidence="2 3">
    <name type="scientific">Stentor coeruleus</name>
    <dbReference type="NCBI Taxonomy" id="5963"/>
    <lineage>
        <taxon>Eukaryota</taxon>
        <taxon>Sar</taxon>
        <taxon>Alveolata</taxon>
        <taxon>Ciliophora</taxon>
        <taxon>Postciliodesmatophora</taxon>
        <taxon>Heterotrichea</taxon>
        <taxon>Heterotrichida</taxon>
        <taxon>Stentoridae</taxon>
        <taxon>Stentor</taxon>
    </lineage>
</organism>
<protein>
    <submittedName>
        <fullName evidence="2">Uncharacterized protein</fullName>
    </submittedName>
</protein>
<feature type="region of interest" description="Disordered" evidence="1">
    <location>
        <begin position="361"/>
        <end position="385"/>
    </location>
</feature>
<accession>A0A1R2CKF9</accession>
<keyword evidence="3" id="KW-1185">Reference proteome</keyword>